<keyword evidence="1" id="KW-1133">Transmembrane helix</keyword>
<evidence type="ECO:0000313" key="2">
    <source>
        <dbReference type="EMBL" id="WUR04598.1"/>
    </source>
</evidence>
<accession>A0AAX4JFG3</accession>
<keyword evidence="1" id="KW-0812">Transmembrane</keyword>
<dbReference type="Proteomes" id="UP001334084">
    <property type="component" value="Chromosome 9"/>
</dbReference>
<protein>
    <submittedName>
        <fullName evidence="2">Uncharacterized protein</fullName>
    </submittedName>
</protein>
<feature type="transmembrane region" description="Helical" evidence="1">
    <location>
        <begin position="102"/>
        <end position="124"/>
    </location>
</feature>
<evidence type="ECO:0000313" key="3">
    <source>
        <dbReference type="Proteomes" id="UP001334084"/>
    </source>
</evidence>
<dbReference type="KEGG" id="vnx:VNE69_09151"/>
<gene>
    <name evidence="2" type="ORF">VNE69_09151</name>
</gene>
<dbReference type="RefSeq" id="XP_065330743.1">
    <property type="nucleotide sequence ID" value="XM_065474671.1"/>
</dbReference>
<sequence length="182" mass="21767">MSPPYESRKYKVIISRIKYVTDDILLRKKEYRSVLSEYTILSVFDERNEKSKEVKNSAIKKDKKSQEIEHSINEDYNIVEAPKYQSKDLKNKQFNKRLSLDLFTPLVLLNKDLYSLLLLILRLFPVFRLDFLCFFFLFLYILDFKILSLVVSLFCDYSNIKNISSRLITTVLIYYLLFINQL</sequence>
<reference evidence="2" key="1">
    <citation type="journal article" date="2024" name="BMC Genomics">
        <title>Functional annotation of a divergent genome using sequence and structure-based similarity.</title>
        <authorList>
            <person name="Svedberg D."/>
            <person name="Winiger R.R."/>
            <person name="Berg A."/>
            <person name="Sharma H."/>
            <person name="Tellgren-Roth C."/>
            <person name="Debrunner-Vossbrinck B.A."/>
            <person name="Vossbrinck C.R."/>
            <person name="Barandun J."/>
        </authorList>
    </citation>
    <scope>NUCLEOTIDE SEQUENCE</scope>
    <source>
        <strain evidence="2">Illinois isolate</strain>
    </source>
</reference>
<evidence type="ECO:0000256" key="1">
    <source>
        <dbReference type="SAM" id="Phobius"/>
    </source>
</evidence>
<keyword evidence="1" id="KW-0472">Membrane</keyword>
<name>A0AAX4JFG3_9MICR</name>
<proteinExistence type="predicted"/>
<dbReference type="GeneID" id="90542430"/>
<organism evidence="2 3">
    <name type="scientific">Vairimorpha necatrix</name>
    <dbReference type="NCBI Taxonomy" id="6039"/>
    <lineage>
        <taxon>Eukaryota</taxon>
        <taxon>Fungi</taxon>
        <taxon>Fungi incertae sedis</taxon>
        <taxon>Microsporidia</taxon>
        <taxon>Nosematidae</taxon>
        <taxon>Vairimorpha</taxon>
    </lineage>
</organism>
<dbReference type="AlphaFoldDB" id="A0AAX4JFG3"/>
<feature type="transmembrane region" description="Helical" evidence="1">
    <location>
        <begin position="163"/>
        <end position="179"/>
    </location>
</feature>
<feature type="transmembrane region" description="Helical" evidence="1">
    <location>
        <begin position="131"/>
        <end position="151"/>
    </location>
</feature>
<keyword evidence="3" id="KW-1185">Reference proteome</keyword>
<dbReference type="EMBL" id="CP142734">
    <property type="protein sequence ID" value="WUR04598.1"/>
    <property type="molecule type" value="Genomic_DNA"/>
</dbReference>